<evidence type="ECO:0000313" key="2">
    <source>
        <dbReference type="EMBL" id="KAK5090867.1"/>
    </source>
</evidence>
<organism evidence="2 3">
    <name type="scientific">Lithohypha guttulata</name>
    <dbReference type="NCBI Taxonomy" id="1690604"/>
    <lineage>
        <taxon>Eukaryota</taxon>
        <taxon>Fungi</taxon>
        <taxon>Dikarya</taxon>
        <taxon>Ascomycota</taxon>
        <taxon>Pezizomycotina</taxon>
        <taxon>Eurotiomycetes</taxon>
        <taxon>Chaetothyriomycetidae</taxon>
        <taxon>Chaetothyriales</taxon>
        <taxon>Trichomeriaceae</taxon>
        <taxon>Lithohypha</taxon>
    </lineage>
</organism>
<feature type="compositionally biased region" description="Polar residues" evidence="1">
    <location>
        <begin position="304"/>
        <end position="316"/>
    </location>
</feature>
<evidence type="ECO:0000313" key="3">
    <source>
        <dbReference type="Proteomes" id="UP001309876"/>
    </source>
</evidence>
<reference evidence="2 3" key="1">
    <citation type="submission" date="2023-08" db="EMBL/GenBank/DDBJ databases">
        <title>Black Yeasts Isolated from many extreme environments.</title>
        <authorList>
            <person name="Coleine C."/>
            <person name="Stajich J.E."/>
            <person name="Selbmann L."/>
        </authorList>
    </citation>
    <scope>NUCLEOTIDE SEQUENCE [LARGE SCALE GENOMIC DNA]</scope>
    <source>
        <strain evidence="2 3">CCFEE 5910</strain>
    </source>
</reference>
<feature type="region of interest" description="Disordered" evidence="1">
    <location>
        <begin position="71"/>
        <end position="117"/>
    </location>
</feature>
<dbReference type="AlphaFoldDB" id="A0AAN7YA14"/>
<comment type="caution">
    <text evidence="2">The sequence shown here is derived from an EMBL/GenBank/DDBJ whole genome shotgun (WGS) entry which is preliminary data.</text>
</comment>
<gene>
    <name evidence="2" type="ORF">LTR05_001044</name>
</gene>
<feature type="compositionally biased region" description="Basic and acidic residues" evidence="1">
    <location>
        <begin position="191"/>
        <end position="205"/>
    </location>
</feature>
<accession>A0AAN7YA14</accession>
<feature type="compositionally biased region" description="Acidic residues" evidence="1">
    <location>
        <begin position="1"/>
        <end position="14"/>
    </location>
</feature>
<feature type="region of interest" description="Disordered" evidence="1">
    <location>
        <begin position="1"/>
        <end position="26"/>
    </location>
</feature>
<proteinExistence type="predicted"/>
<keyword evidence="3" id="KW-1185">Reference proteome</keyword>
<feature type="region of interest" description="Disordered" evidence="1">
    <location>
        <begin position="190"/>
        <end position="332"/>
    </location>
</feature>
<name>A0AAN7YA14_9EURO</name>
<feature type="compositionally biased region" description="Acidic residues" evidence="1">
    <location>
        <begin position="206"/>
        <end position="231"/>
    </location>
</feature>
<sequence>MSDYEEYGDDDFDDFHDMLYDADPAPDLADDLAEHAAYSPVWQDNPTEELREYFSDWTYYSDDYFDDDPNILNNKAKNEKDRKVLLKPQRKPQPQPRTRGRKRKLSQANESPDLELREVDALRACLRGTVWKGGSPEPLRELKFGTEEPVALRLSDKVMRAAYSKKQGFGRGRLTRDESWANDLSLADMGLKSERSISMHNKLDVEDQEEYEEADEDDVEAGEDEEVEIDEGAVMMEGMVSEQYRVEVQSELAPNENKTVQEEVDEQQKTRKRRKLDVVDSQNNQRALPTPDASLESEVSESSQDVSGTCTVQQPTYKRRGRPPKHDYGAKA</sequence>
<evidence type="ECO:0000256" key="1">
    <source>
        <dbReference type="SAM" id="MobiDB-lite"/>
    </source>
</evidence>
<dbReference type="Proteomes" id="UP001309876">
    <property type="component" value="Unassembled WGS sequence"/>
</dbReference>
<protein>
    <submittedName>
        <fullName evidence="2">Uncharacterized protein</fullName>
    </submittedName>
</protein>
<dbReference type="EMBL" id="JAVRRJ010000001">
    <property type="protein sequence ID" value="KAK5090867.1"/>
    <property type="molecule type" value="Genomic_DNA"/>
</dbReference>
<feature type="compositionally biased region" description="Low complexity" evidence="1">
    <location>
        <begin position="294"/>
        <end position="303"/>
    </location>
</feature>